<evidence type="ECO:0000259" key="11">
    <source>
        <dbReference type="Pfam" id="PF02782"/>
    </source>
</evidence>
<dbReference type="NCBIfam" id="TIGR01234">
    <property type="entry name" value="L-ribulokinase"/>
    <property type="match status" value="1"/>
</dbReference>
<evidence type="ECO:0000256" key="2">
    <source>
        <dbReference type="ARBA" id="ARBA00022741"/>
    </source>
</evidence>
<dbReference type="Gene3D" id="1.20.58.2240">
    <property type="match status" value="1"/>
</dbReference>
<dbReference type="EMBL" id="QGLT01000002">
    <property type="protein sequence ID" value="PXZ00849.1"/>
    <property type="molecule type" value="Genomic_DNA"/>
</dbReference>
<dbReference type="NCBIfam" id="NF003154">
    <property type="entry name" value="PRK04123.1"/>
    <property type="match status" value="1"/>
</dbReference>
<dbReference type="PIRSF" id="PIRSF000538">
    <property type="entry name" value="GlpK"/>
    <property type="match status" value="1"/>
</dbReference>
<dbReference type="EC" id="2.7.1.16" evidence="7 8"/>
<dbReference type="PANTHER" id="PTHR43435:SF4">
    <property type="entry name" value="FGGY CARBOHYDRATE KINASE DOMAIN-CONTAINING PROTEIN"/>
    <property type="match status" value="1"/>
</dbReference>
<dbReference type="GO" id="GO:0005524">
    <property type="term" value="F:ATP binding"/>
    <property type="evidence" value="ECO:0007669"/>
    <property type="project" value="UniProtKB-UniRule"/>
</dbReference>
<keyword evidence="4 7" id="KW-0067">ATP-binding</keyword>
<dbReference type="Pfam" id="PF00370">
    <property type="entry name" value="FGGY_N"/>
    <property type="match status" value="1"/>
</dbReference>
<gene>
    <name evidence="7" type="primary">araB</name>
    <name evidence="12" type="ORF">DK869_03510</name>
</gene>
<dbReference type="InterPro" id="IPR018485">
    <property type="entry name" value="FGGY_C"/>
</dbReference>
<feature type="domain" description="Carbohydrate kinase FGGY N-terminal" evidence="10">
    <location>
        <begin position="6"/>
        <end position="282"/>
    </location>
</feature>
<evidence type="ECO:0000256" key="5">
    <source>
        <dbReference type="ARBA" id="ARBA00022935"/>
    </source>
</evidence>
<keyword evidence="1 7" id="KW-0808">Transferase</keyword>
<dbReference type="InterPro" id="IPR043129">
    <property type="entry name" value="ATPase_NBD"/>
</dbReference>
<evidence type="ECO:0000259" key="10">
    <source>
        <dbReference type="Pfam" id="PF00370"/>
    </source>
</evidence>
<dbReference type="Proteomes" id="UP000247565">
    <property type="component" value="Unassembled WGS sequence"/>
</dbReference>
<dbReference type="SUPFAM" id="SSF53067">
    <property type="entry name" value="Actin-like ATPase domain"/>
    <property type="match status" value="2"/>
</dbReference>
<comment type="catalytic activity">
    <reaction evidence="7">
        <text>D-ribulose + ATP = D-ribulose 5-phosphate + ADP + H(+)</text>
        <dbReference type="Rhea" id="RHEA:17601"/>
        <dbReference type="ChEBI" id="CHEBI:15378"/>
        <dbReference type="ChEBI" id="CHEBI:17173"/>
        <dbReference type="ChEBI" id="CHEBI:30616"/>
        <dbReference type="ChEBI" id="CHEBI:58121"/>
        <dbReference type="ChEBI" id="CHEBI:456216"/>
        <dbReference type="EC" id="2.7.1.16"/>
    </reaction>
</comment>
<dbReference type="GO" id="GO:0005737">
    <property type="term" value="C:cytoplasm"/>
    <property type="evidence" value="ECO:0007669"/>
    <property type="project" value="TreeGrafter"/>
</dbReference>
<dbReference type="GO" id="GO:0019150">
    <property type="term" value="F:D-ribulokinase activity"/>
    <property type="evidence" value="ECO:0007669"/>
    <property type="project" value="TreeGrafter"/>
</dbReference>
<dbReference type="AlphaFoldDB" id="A0A318MXV3"/>
<evidence type="ECO:0000313" key="13">
    <source>
        <dbReference type="Proteomes" id="UP000247565"/>
    </source>
</evidence>
<keyword evidence="5 7" id="KW-0054">Arabinose catabolism</keyword>
<comment type="similarity">
    <text evidence="7 9">Belongs to the ribulokinase family.</text>
</comment>
<sequence length="552" mass="61396">MPHKIAIGLDFGSDSVRALAVDCQNGEELAASITYYPRWKKGLFCNPILNQFRQHPLDFMESLTEVVCSVVKQLGSVAKNIVAIGVDATGSSPAPLDRHGQILALRPDFSENPNAMFILWKDHTAIEEAEEINRLCQKPAYSVFLKGCGGVYSSEWFWSKILHSFRNDEAVKKATVSWVECSDWIPALLTGTTLPHIIKRNRCAAGHKCLWNEQWGGLPSYEFFKDLDPVLVEELPYPLFKETYTADMAVGKLTKEWAEKLGLNENVTVSGGAIDSHVGAIGAGVKPYSLVKVIGTSTCDMLTAENEQVKGRFIKGICGQVNGSIVPGYIGFEAGQSAFGDIFAWFQRFLGWPLQFYARNNFTHLQEFYEIEHDLLNNLAEEWYKNKNLEYLPIAVDWFNGRRTPYANQRLKGTITGLTLATDAVAVFGSLIVSTACGARAIMECFVEQDIPINTIIAIGGIAKKSSIIMQTCADIMKREIKVSDSEQCCALGGAILGAVAAKVYSSVLEAQHHMSSPISKIYKPDLHLSEQYERIYGQYQQWARVSERQYV</sequence>
<protein>
    <recommendedName>
        <fullName evidence="7 8">Ribulokinase</fullName>
        <ecNumber evidence="7 8">2.7.1.16</ecNumber>
    </recommendedName>
</protein>
<evidence type="ECO:0000256" key="9">
    <source>
        <dbReference type="RuleBase" id="RU003455"/>
    </source>
</evidence>
<dbReference type="InterPro" id="IPR018484">
    <property type="entry name" value="FGGY_N"/>
</dbReference>
<dbReference type="PANTHER" id="PTHR43435">
    <property type="entry name" value="RIBULOKINASE"/>
    <property type="match status" value="1"/>
</dbReference>
<evidence type="ECO:0000313" key="12">
    <source>
        <dbReference type="EMBL" id="PXZ00849.1"/>
    </source>
</evidence>
<keyword evidence="3 7" id="KW-0418">Kinase</keyword>
<dbReference type="Pfam" id="PF02782">
    <property type="entry name" value="FGGY_C"/>
    <property type="match status" value="1"/>
</dbReference>
<evidence type="ECO:0000256" key="1">
    <source>
        <dbReference type="ARBA" id="ARBA00022679"/>
    </source>
</evidence>
<dbReference type="GO" id="GO:0008741">
    <property type="term" value="F:ribulokinase activity"/>
    <property type="evidence" value="ECO:0007669"/>
    <property type="project" value="UniProtKB-UniRule"/>
</dbReference>
<name>A0A318MXV3_9PROT</name>
<dbReference type="CDD" id="cd07781">
    <property type="entry name" value="ASKHA_NBD_FGGY_L-RBK"/>
    <property type="match status" value="1"/>
</dbReference>
<evidence type="ECO:0000256" key="3">
    <source>
        <dbReference type="ARBA" id="ARBA00022777"/>
    </source>
</evidence>
<comment type="catalytic activity">
    <reaction evidence="7 9">
        <text>L-ribulose + ATP = L-ribulose 5-phosphate + ADP + H(+)</text>
        <dbReference type="Rhea" id="RHEA:22072"/>
        <dbReference type="ChEBI" id="CHEBI:15378"/>
        <dbReference type="ChEBI" id="CHEBI:16880"/>
        <dbReference type="ChEBI" id="CHEBI:30616"/>
        <dbReference type="ChEBI" id="CHEBI:58226"/>
        <dbReference type="ChEBI" id="CHEBI:456216"/>
        <dbReference type="EC" id="2.7.1.16"/>
    </reaction>
</comment>
<keyword evidence="2 7" id="KW-0547">Nucleotide-binding</keyword>
<dbReference type="InterPro" id="IPR000577">
    <property type="entry name" value="Carb_kinase_FGGY"/>
</dbReference>
<dbReference type="OrthoDB" id="9805576at2"/>
<evidence type="ECO:0000256" key="7">
    <source>
        <dbReference type="HAMAP-Rule" id="MF_00520"/>
    </source>
</evidence>
<evidence type="ECO:0000256" key="6">
    <source>
        <dbReference type="ARBA" id="ARBA00023277"/>
    </source>
</evidence>
<evidence type="ECO:0000256" key="8">
    <source>
        <dbReference type="NCBIfam" id="TIGR01234"/>
    </source>
</evidence>
<proteinExistence type="inferred from homology"/>
<reference evidence="12 13" key="1">
    <citation type="submission" date="2018-05" db="EMBL/GenBank/DDBJ databases">
        <title>Reference genomes for bee gut microbiota database.</title>
        <authorList>
            <person name="Ellegaard K.M."/>
        </authorList>
    </citation>
    <scope>NUCLEOTIDE SEQUENCE [LARGE SCALE GENOMIC DNA]</scope>
    <source>
        <strain evidence="12 13">ESL0284</strain>
    </source>
</reference>
<keyword evidence="6 7" id="KW-0119">Carbohydrate metabolism</keyword>
<comment type="caution">
    <text evidence="12">The sequence shown here is derived from an EMBL/GenBank/DDBJ whole genome shotgun (WGS) entry which is preliminary data.</text>
</comment>
<dbReference type="UniPathway" id="UPA00145">
    <property type="reaction ID" value="UER00566"/>
</dbReference>
<keyword evidence="13" id="KW-1185">Reference proteome</keyword>
<dbReference type="RefSeq" id="WP_110438988.1">
    <property type="nucleotide sequence ID" value="NZ_CP046393.1"/>
</dbReference>
<dbReference type="GO" id="GO:0019569">
    <property type="term" value="P:L-arabinose catabolic process to D-xylulose 5-phosphate"/>
    <property type="evidence" value="ECO:0007669"/>
    <property type="project" value="UniProtKB-UniRule"/>
</dbReference>
<accession>A0A318MXV3</accession>
<evidence type="ECO:0000256" key="4">
    <source>
        <dbReference type="ARBA" id="ARBA00022840"/>
    </source>
</evidence>
<comment type="pathway">
    <text evidence="7 9">Carbohydrate degradation; L-arabinose degradation via L-ribulose; D-xylulose 5-phosphate from L-arabinose (bacterial route): step 2/3.</text>
</comment>
<dbReference type="Gene3D" id="3.30.420.40">
    <property type="match status" value="1"/>
</dbReference>
<feature type="domain" description="Carbohydrate kinase FGGY C-terminal" evidence="11">
    <location>
        <begin position="291"/>
        <end position="502"/>
    </location>
</feature>
<dbReference type="HAMAP" id="MF_00520">
    <property type="entry name" value="Ribulokinase"/>
    <property type="match status" value="1"/>
</dbReference>
<organism evidence="12 13">
    <name type="scientific">Commensalibacter melissae</name>
    <dbReference type="NCBI Taxonomy" id="2070537"/>
    <lineage>
        <taxon>Bacteria</taxon>
        <taxon>Pseudomonadati</taxon>
        <taxon>Pseudomonadota</taxon>
        <taxon>Alphaproteobacteria</taxon>
        <taxon>Acetobacterales</taxon>
        <taxon>Acetobacteraceae</taxon>
    </lineage>
</organism>
<dbReference type="InterPro" id="IPR005929">
    <property type="entry name" value="Ribulokinase"/>
</dbReference>